<accession>A0A4Y2RZP6</accession>
<dbReference type="EMBL" id="BGPR01148424">
    <property type="protein sequence ID" value="GBN80709.1"/>
    <property type="molecule type" value="Genomic_DNA"/>
</dbReference>
<dbReference type="OrthoDB" id="5818871at2759"/>
<gene>
    <name evidence="1" type="ORF">AVEN_263580_1</name>
</gene>
<keyword evidence="2" id="KW-1185">Reference proteome</keyword>
<organism evidence="1 2">
    <name type="scientific">Araneus ventricosus</name>
    <name type="common">Orbweaver spider</name>
    <name type="synonym">Epeira ventricosa</name>
    <dbReference type="NCBI Taxonomy" id="182803"/>
    <lineage>
        <taxon>Eukaryota</taxon>
        <taxon>Metazoa</taxon>
        <taxon>Ecdysozoa</taxon>
        <taxon>Arthropoda</taxon>
        <taxon>Chelicerata</taxon>
        <taxon>Arachnida</taxon>
        <taxon>Araneae</taxon>
        <taxon>Araneomorphae</taxon>
        <taxon>Entelegynae</taxon>
        <taxon>Araneoidea</taxon>
        <taxon>Araneidae</taxon>
        <taxon>Araneus</taxon>
    </lineage>
</organism>
<protein>
    <submittedName>
        <fullName evidence="1">Uncharacterized protein</fullName>
    </submittedName>
</protein>
<evidence type="ECO:0000313" key="2">
    <source>
        <dbReference type="Proteomes" id="UP000499080"/>
    </source>
</evidence>
<dbReference type="Proteomes" id="UP000499080">
    <property type="component" value="Unassembled WGS sequence"/>
</dbReference>
<proteinExistence type="predicted"/>
<evidence type="ECO:0000313" key="1">
    <source>
        <dbReference type="EMBL" id="GBN80709.1"/>
    </source>
</evidence>
<sequence>MLFVFYPTRGCLTSEDERLLGWSGDGSTTSVFSPSTRFMDSYKQLVLPVQNVFVSEYPVLRRSASSP</sequence>
<feature type="non-terminal residue" evidence="1">
    <location>
        <position position="67"/>
    </location>
</feature>
<name>A0A4Y2RZP6_ARAVE</name>
<reference evidence="1 2" key="1">
    <citation type="journal article" date="2019" name="Sci. Rep.">
        <title>Orb-weaving spider Araneus ventricosus genome elucidates the spidroin gene catalogue.</title>
        <authorList>
            <person name="Kono N."/>
            <person name="Nakamura H."/>
            <person name="Ohtoshi R."/>
            <person name="Moran D.A.P."/>
            <person name="Shinohara A."/>
            <person name="Yoshida Y."/>
            <person name="Fujiwara M."/>
            <person name="Mori M."/>
            <person name="Tomita M."/>
            <person name="Arakawa K."/>
        </authorList>
    </citation>
    <scope>NUCLEOTIDE SEQUENCE [LARGE SCALE GENOMIC DNA]</scope>
</reference>
<dbReference type="AlphaFoldDB" id="A0A4Y2RZP6"/>
<comment type="caution">
    <text evidence="1">The sequence shown here is derived from an EMBL/GenBank/DDBJ whole genome shotgun (WGS) entry which is preliminary data.</text>
</comment>